<name>A0ACB8TUZ1_9APHY</name>
<dbReference type="EMBL" id="MU274927">
    <property type="protein sequence ID" value="KAI0085888.1"/>
    <property type="molecule type" value="Genomic_DNA"/>
</dbReference>
<comment type="caution">
    <text evidence="1">The sequence shown here is derived from an EMBL/GenBank/DDBJ whole genome shotgun (WGS) entry which is preliminary data.</text>
</comment>
<evidence type="ECO:0000313" key="2">
    <source>
        <dbReference type="Proteomes" id="UP001055072"/>
    </source>
</evidence>
<proteinExistence type="predicted"/>
<keyword evidence="2" id="KW-1185">Reference proteome</keyword>
<sequence length="318" mass="34507">MRELKCQPLGLCSVHPSLYATSPPQIYYGNTMKFGAPRLPLRRLFSHRRKDAAPASAQAEAVAVEADLDKPLPPLPSTPPNDDPPQQKQPSRGTKATHRKKPLSFTTAVVEEIQAQYKNVRARSTRPPRRNTRLSTVQEEDPPRSTSPMCTSPIASISCFGARDTVSLRQDLAPSVEVKVTPPTPSRSSTGSAIIHMVAATATSSEAHYVQDDTAPIPSVHSSPVLSYVTLERWLASDHPQEATTVPERSHLSASNSQVSMTIEESKALDALDLKFREKYDGIYTPVTTEGGCCGGNTPMVDVVAVPSDPVVMQMEAK</sequence>
<evidence type="ECO:0000313" key="1">
    <source>
        <dbReference type="EMBL" id="KAI0085888.1"/>
    </source>
</evidence>
<reference evidence="1" key="1">
    <citation type="journal article" date="2021" name="Environ. Microbiol.">
        <title>Gene family expansions and transcriptome signatures uncover fungal adaptations to wood decay.</title>
        <authorList>
            <person name="Hage H."/>
            <person name="Miyauchi S."/>
            <person name="Viragh M."/>
            <person name="Drula E."/>
            <person name="Min B."/>
            <person name="Chaduli D."/>
            <person name="Navarro D."/>
            <person name="Favel A."/>
            <person name="Norest M."/>
            <person name="Lesage-Meessen L."/>
            <person name="Balint B."/>
            <person name="Merenyi Z."/>
            <person name="de Eugenio L."/>
            <person name="Morin E."/>
            <person name="Martinez A.T."/>
            <person name="Baldrian P."/>
            <person name="Stursova M."/>
            <person name="Martinez M.J."/>
            <person name="Novotny C."/>
            <person name="Magnuson J.K."/>
            <person name="Spatafora J.W."/>
            <person name="Maurice S."/>
            <person name="Pangilinan J."/>
            <person name="Andreopoulos W."/>
            <person name="LaButti K."/>
            <person name="Hundley H."/>
            <person name="Na H."/>
            <person name="Kuo A."/>
            <person name="Barry K."/>
            <person name="Lipzen A."/>
            <person name="Henrissat B."/>
            <person name="Riley R."/>
            <person name="Ahrendt S."/>
            <person name="Nagy L.G."/>
            <person name="Grigoriev I.V."/>
            <person name="Martin F."/>
            <person name="Rosso M.N."/>
        </authorList>
    </citation>
    <scope>NUCLEOTIDE SEQUENCE</scope>
    <source>
        <strain evidence="1">CBS 384.51</strain>
    </source>
</reference>
<organism evidence="1 2">
    <name type="scientific">Irpex rosettiformis</name>
    <dbReference type="NCBI Taxonomy" id="378272"/>
    <lineage>
        <taxon>Eukaryota</taxon>
        <taxon>Fungi</taxon>
        <taxon>Dikarya</taxon>
        <taxon>Basidiomycota</taxon>
        <taxon>Agaricomycotina</taxon>
        <taxon>Agaricomycetes</taxon>
        <taxon>Polyporales</taxon>
        <taxon>Irpicaceae</taxon>
        <taxon>Irpex</taxon>
    </lineage>
</organism>
<gene>
    <name evidence="1" type="ORF">BDY19DRAFT_384450</name>
</gene>
<dbReference type="Proteomes" id="UP001055072">
    <property type="component" value="Unassembled WGS sequence"/>
</dbReference>
<accession>A0ACB8TUZ1</accession>
<protein>
    <submittedName>
        <fullName evidence="1">Uncharacterized protein</fullName>
    </submittedName>
</protein>